<dbReference type="Pfam" id="PF08030">
    <property type="entry name" value="NAD_binding_6"/>
    <property type="match status" value="1"/>
</dbReference>
<dbReference type="InterPro" id="IPR013121">
    <property type="entry name" value="Fe_red_NAD-bd_6"/>
</dbReference>
<comment type="caution">
    <text evidence="14">The sequence shown here is derived from an EMBL/GenBank/DDBJ whole genome shotgun (WGS) entry which is preliminary data.</text>
</comment>
<name>A0A420YFE6_9PEZI</name>
<dbReference type="EMBL" id="QVQW01000013">
    <property type="protein sequence ID" value="RKU46639.1"/>
    <property type="molecule type" value="Genomic_DNA"/>
</dbReference>
<evidence type="ECO:0000256" key="5">
    <source>
        <dbReference type="ARBA" id="ARBA00022982"/>
    </source>
</evidence>
<dbReference type="InterPro" id="IPR017927">
    <property type="entry name" value="FAD-bd_FR_type"/>
</dbReference>
<dbReference type="AlphaFoldDB" id="A0A420YFE6"/>
<evidence type="ECO:0000256" key="6">
    <source>
        <dbReference type="ARBA" id="ARBA00022989"/>
    </source>
</evidence>
<dbReference type="Gene3D" id="3.40.50.80">
    <property type="entry name" value="Nucleotide-binding domain of ferredoxin-NADP reductase (FNR) module"/>
    <property type="match status" value="1"/>
</dbReference>
<comment type="subcellular location">
    <subcellularLocation>
        <location evidence="1">Membrane</location>
        <topology evidence="1">Multi-pass membrane protein</topology>
    </subcellularLocation>
</comment>
<accession>A0A420YFE6</accession>
<dbReference type="SUPFAM" id="SSF52343">
    <property type="entry name" value="Ferredoxin reductase-like, C-terminal NADP-linked domain"/>
    <property type="match status" value="1"/>
</dbReference>
<dbReference type="SFLD" id="SFLDS00052">
    <property type="entry name" value="Ferric_Reductase_Domain"/>
    <property type="match status" value="1"/>
</dbReference>
<evidence type="ECO:0000256" key="7">
    <source>
        <dbReference type="ARBA" id="ARBA00023002"/>
    </source>
</evidence>
<evidence type="ECO:0000313" key="14">
    <source>
        <dbReference type="EMBL" id="RKU46639.1"/>
    </source>
</evidence>
<dbReference type="SFLD" id="SFLDG01168">
    <property type="entry name" value="Ferric_reductase_subgroup_(FRE"/>
    <property type="match status" value="1"/>
</dbReference>
<feature type="region of interest" description="Disordered" evidence="11">
    <location>
        <begin position="1"/>
        <end position="32"/>
    </location>
</feature>
<dbReference type="GO" id="GO:0000293">
    <property type="term" value="F:ferric-chelate reductase activity"/>
    <property type="evidence" value="ECO:0007669"/>
    <property type="project" value="UniProtKB-ARBA"/>
</dbReference>
<dbReference type="CDD" id="cd06186">
    <property type="entry name" value="NOX_Duox_like_FAD_NADP"/>
    <property type="match status" value="1"/>
</dbReference>
<evidence type="ECO:0000256" key="8">
    <source>
        <dbReference type="ARBA" id="ARBA00023065"/>
    </source>
</evidence>
<dbReference type="GO" id="GO:0015677">
    <property type="term" value="P:copper ion import"/>
    <property type="evidence" value="ECO:0007669"/>
    <property type="project" value="TreeGrafter"/>
</dbReference>
<evidence type="ECO:0000256" key="12">
    <source>
        <dbReference type="SAM" id="Phobius"/>
    </source>
</evidence>
<feature type="transmembrane region" description="Helical" evidence="12">
    <location>
        <begin position="115"/>
        <end position="137"/>
    </location>
</feature>
<dbReference type="GO" id="GO:0006879">
    <property type="term" value="P:intracellular iron ion homeostasis"/>
    <property type="evidence" value="ECO:0007669"/>
    <property type="project" value="TreeGrafter"/>
</dbReference>
<dbReference type="Proteomes" id="UP000275385">
    <property type="component" value="Unassembled WGS sequence"/>
</dbReference>
<dbReference type="InterPro" id="IPR013130">
    <property type="entry name" value="Fe3_Rdtase_TM_dom"/>
</dbReference>
<feature type="transmembrane region" description="Helical" evidence="12">
    <location>
        <begin position="57"/>
        <end position="74"/>
    </location>
</feature>
<evidence type="ECO:0000259" key="13">
    <source>
        <dbReference type="PROSITE" id="PS51384"/>
    </source>
</evidence>
<feature type="compositionally biased region" description="Low complexity" evidence="11">
    <location>
        <begin position="515"/>
        <end position="527"/>
    </location>
</feature>
<dbReference type="STRING" id="177199.A0A420YFE6"/>
<feature type="compositionally biased region" description="Low complexity" evidence="11">
    <location>
        <begin position="1"/>
        <end position="11"/>
    </location>
</feature>
<feature type="compositionally biased region" description="Gly residues" evidence="11">
    <location>
        <begin position="12"/>
        <end position="32"/>
    </location>
</feature>
<feature type="transmembrane region" description="Helical" evidence="12">
    <location>
        <begin position="248"/>
        <end position="269"/>
    </location>
</feature>
<evidence type="ECO:0000313" key="15">
    <source>
        <dbReference type="Proteomes" id="UP000275385"/>
    </source>
</evidence>
<evidence type="ECO:0000256" key="3">
    <source>
        <dbReference type="ARBA" id="ARBA00022448"/>
    </source>
</evidence>
<evidence type="ECO:0000256" key="4">
    <source>
        <dbReference type="ARBA" id="ARBA00022692"/>
    </source>
</evidence>
<proteinExistence type="inferred from homology"/>
<gene>
    <name evidence="14" type="ORF">DL546_007774</name>
</gene>
<feature type="domain" description="FAD-binding FR-type" evidence="13">
    <location>
        <begin position="284"/>
        <end position="396"/>
    </location>
</feature>
<dbReference type="Pfam" id="PF08022">
    <property type="entry name" value="FAD_binding_8"/>
    <property type="match status" value="1"/>
</dbReference>
<dbReference type="PANTHER" id="PTHR32361">
    <property type="entry name" value="FERRIC/CUPRIC REDUCTASE TRANSMEMBRANE COMPONENT"/>
    <property type="match status" value="1"/>
</dbReference>
<dbReference type="InterPro" id="IPR051410">
    <property type="entry name" value="Ferric/Cupric_Reductase"/>
</dbReference>
<keyword evidence="4 12" id="KW-0812">Transmembrane</keyword>
<feature type="region of interest" description="Disordered" evidence="11">
    <location>
        <begin position="511"/>
        <end position="533"/>
    </location>
</feature>
<comment type="similarity">
    <text evidence="2">Belongs to the ferric reductase (FRE) family.</text>
</comment>
<keyword evidence="10" id="KW-0325">Glycoprotein</keyword>
<feature type="transmembrane region" description="Helical" evidence="12">
    <location>
        <begin position="221"/>
        <end position="241"/>
    </location>
</feature>
<dbReference type="OrthoDB" id="10006946at2759"/>
<dbReference type="InterPro" id="IPR013112">
    <property type="entry name" value="FAD-bd_8"/>
</dbReference>
<dbReference type="PANTHER" id="PTHR32361:SF9">
    <property type="entry name" value="FERRIC REDUCTASE TRANSMEMBRANE COMPONENT 3-RELATED"/>
    <property type="match status" value="1"/>
</dbReference>
<keyword evidence="3" id="KW-0813">Transport</keyword>
<keyword evidence="5" id="KW-0249">Electron transport</keyword>
<evidence type="ECO:0000256" key="1">
    <source>
        <dbReference type="ARBA" id="ARBA00004141"/>
    </source>
</evidence>
<evidence type="ECO:0000256" key="11">
    <source>
        <dbReference type="SAM" id="MobiDB-lite"/>
    </source>
</evidence>
<evidence type="ECO:0000256" key="2">
    <source>
        <dbReference type="ARBA" id="ARBA00006278"/>
    </source>
</evidence>
<dbReference type="Pfam" id="PF01794">
    <property type="entry name" value="Ferric_reduct"/>
    <property type="match status" value="1"/>
</dbReference>
<evidence type="ECO:0000256" key="10">
    <source>
        <dbReference type="ARBA" id="ARBA00023180"/>
    </source>
</evidence>
<feature type="transmembrane region" description="Helical" evidence="12">
    <location>
        <begin position="190"/>
        <end position="209"/>
    </location>
</feature>
<dbReference type="PROSITE" id="PS51384">
    <property type="entry name" value="FAD_FR"/>
    <property type="match status" value="1"/>
</dbReference>
<keyword evidence="9 12" id="KW-0472">Membrane</keyword>
<keyword evidence="7" id="KW-0560">Oxidoreductase</keyword>
<dbReference type="GO" id="GO:0005886">
    <property type="term" value="C:plasma membrane"/>
    <property type="evidence" value="ECO:0007669"/>
    <property type="project" value="TreeGrafter"/>
</dbReference>
<sequence>MAGPGASPSGSGASGGSGTPHGGNSTQGGGGHGGGMTPAMIAMFAARQRVNERQMKYFAAGLGGLIAIFVVLHWTRYLYSKITRRSVSPAIASPFAAVTRALRRRLIRKFPRMNSSGHALLVTAYVGINCAVLFTNLDFSNMGNFAARAGWLAASNMAFVVFLSLKNTPLAFLTAYSYERLNCLHQISGCLMFLMMVVHAACYTSYFAKKDKLSILREKEQVAGILAGFAFLSVVFSALVFRRFWYELFYVVHLAFFIVGIVSVCFHQPTLGKKIVIVLFSTAAMWVLDRLLRASRALYNLPNNFATVHPLPGGGTKVVFKKVPARAVPGKHFYVWIPSLRMFEMHPFTIVGTQPLEFIVKSQNGFTRDLHKFALKHPGAALRASLDGPYGTFPDPMAYDKIVLIAGGGGASFTFGLIVNLLEKMKENSNKSIDFIWTVKQHDNLAWFTQHLETLHTEAKPGLINIKIFVSRAPVSPEALDIMPHHHHHVGIDDSTPESARQDRHDRALTVTTNSESGSSSISPISPTDTEKPIVNGREEVDIEKEMQKRLEATEKAALATTAGQRTSVIIQSVNTDTDQMGTQSPRPPHRIVSGRPDTATLIREAVLSANKGERVLVAACGPEALMTVVRNTTANLIRGGGPGVELHCEQFGW</sequence>
<keyword evidence="6 12" id="KW-1133">Transmembrane helix</keyword>
<keyword evidence="15" id="KW-1185">Reference proteome</keyword>
<evidence type="ECO:0000256" key="9">
    <source>
        <dbReference type="ARBA" id="ARBA00023136"/>
    </source>
</evidence>
<protein>
    <recommendedName>
        <fullName evidence="13">FAD-binding FR-type domain-containing protein</fullName>
    </recommendedName>
</protein>
<dbReference type="InterPro" id="IPR039261">
    <property type="entry name" value="FNR_nucleotide-bd"/>
</dbReference>
<dbReference type="GO" id="GO:0006826">
    <property type="term" value="P:iron ion transport"/>
    <property type="evidence" value="ECO:0007669"/>
    <property type="project" value="TreeGrafter"/>
</dbReference>
<reference evidence="14 15" key="1">
    <citation type="submission" date="2018-08" db="EMBL/GenBank/DDBJ databases">
        <title>Draft genome of the lignicolous fungus Coniochaeta pulveracea.</title>
        <authorList>
            <person name="Borstlap C.J."/>
            <person name="De Witt R.N."/>
            <person name="Botha A."/>
            <person name="Volschenk H."/>
        </authorList>
    </citation>
    <scope>NUCLEOTIDE SEQUENCE [LARGE SCALE GENOMIC DNA]</scope>
    <source>
        <strain evidence="14 15">CAB683</strain>
    </source>
</reference>
<organism evidence="14 15">
    <name type="scientific">Coniochaeta pulveracea</name>
    <dbReference type="NCBI Taxonomy" id="177199"/>
    <lineage>
        <taxon>Eukaryota</taxon>
        <taxon>Fungi</taxon>
        <taxon>Dikarya</taxon>
        <taxon>Ascomycota</taxon>
        <taxon>Pezizomycotina</taxon>
        <taxon>Sordariomycetes</taxon>
        <taxon>Sordariomycetidae</taxon>
        <taxon>Coniochaetales</taxon>
        <taxon>Coniochaetaceae</taxon>
        <taxon>Coniochaeta</taxon>
    </lineage>
</organism>
<keyword evidence="8" id="KW-0406">Ion transport</keyword>